<protein>
    <submittedName>
        <fullName evidence="1">tRNA-(Ms[2]io[6]A)-hydroxylase (EC)</fullName>
        <ecNumber evidence="1">1.-.-.-</ecNumber>
    </submittedName>
</protein>
<dbReference type="GO" id="GO:0006400">
    <property type="term" value="P:tRNA modification"/>
    <property type="evidence" value="ECO:0007669"/>
    <property type="project" value="InterPro"/>
</dbReference>
<dbReference type="InterPro" id="IPR012347">
    <property type="entry name" value="Ferritin-like"/>
</dbReference>
<proteinExistence type="predicted"/>
<dbReference type="CDD" id="cd07910">
    <property type="entry name" value="MiaE"/>
    <property type="match status" value="1"/>
</dbReference>
<name>A0A6S6TES2_9GAMM</name>
<accession>A0A6S6TES2</accession>
<keyword evidence="1" id="KW-0560">Oxidoreductase</keyword>
<evidence type="ECO:0000313" key="1">
    <source>
        <dbReference type="EMBL" id="CAA6819302.1"/>
    </source>
</evidence>
<dbReference type="PANTHER" id="PTHR42637:SF1">
    <property type="entry name" value="TRNA 2-(METHYLSULFANYL)-N(6)-ISOPENTENYLADENOSINE(37) HYDROXYLASE"/>
    <property type="match status" value="1"/>
</dbReference>
<dbReference type="SUPFAM" id="SSF47240">
    <property type="entry name" value="Ferritin-like"/>
    <property type="match status" value="1"/>
</dbReference>
<reference evidence="1" key="1">
    <citation type="submission" date="2020-01" db="EMBL/GenBank/DDBJ databases">
        <authorList>
            <person name="Meier V. D."/>
            <person name="Meier V D."/>
        </authorList>
    </citation>
    <scope>NUCLEOTIDE SEQUENCE</scope>
    <source>
        <strain evidence="1">HLG_WM_MAG_08</strain>
    </source>
</reference>
<gene>
    <name evidence="1" type="ORF">HELGO_WM20878</name>
</gene>
<organism evidence="1">
    <name type="scientific">uncultured Thiotrichaceae bacterium</name>
    <dbReference type="NCBI Taxonomy" id="298394"/>
    <lineage>
        <taxon>Bacteria</taxon>
        <taxon>Pseudomonadati</taxon>
        <taxon>Pseudomonadota</taxon>
        <taxon>Gammaproteobacteria</taxon>
        <taxon>Thiotrichales</taxon>
        <taxon>Thiotrichaceae</taxon>
        <taxon>environmental samples</taxon>
    </lineage>
</organism>
<dbReference type="GO" id="GO:0045301">
    <property type="term" value="F:tRNA 2-(methylsulfanyl)-N(6)-isopentenyladenosine(37) hydroxylase activity"/>
    <property type="evidence" value="ECO:0007669"/>
    <property type="project" value="InterPro"/>
</dbReference>
<dbReference type="PANTHER" id="PTHR42637">
    <property type="entry name" value="TRNA-(MS[2]IO[6]A)-HYDROXYLASE"/>
    <property type="match status" value="1"/>
</dbReference>
<dbReference type="EMBL" id="CACVAV010000299">
    <property type="protein sequence ID" value="CAA6819302.1"/>
    <property type="molecule type" value="Genomic_DNA"/>
</dbReference>
<sequence length="190" mass="21723">MLTLRYTTPADWTDTVLADFNSFLMDHAAAEKKASGMAISMVSHYPDKTDIVREMTDLAVEEMVHFKQVVKLILQRGIIMGADEKDPYINQLRKLFRQGTEFFMLDRLLIAGIIEARGYERFQLVADALPAGKEKQFYQAIAKSEAKHSHVFIELAERYFSKEDVDQRLDELLNEEAAICAKLPLRAALH</sequence>
<dbReference type="Pfam" id="PF06175">
    <property type="entry name" value="MiaE"/>
    <property type="match status" value="1"/>
</dbReference>
<dbReference type="EC" id="1.-.-.-" evidence="1"/>
<dbReference type="Gene3D" id="1.20.1260.10">
    <property type="match status" value="1"/>
</dbReference>
<dbReference type="AlphaFoldDB" id="A0A6S6TES2"/>
<dbReference type="PIRSF" id="PIRSF020736">
    <property type="entry name" value="MiaE"/>
    <property type="match status" value="1"/>
</dbReference>
<dbReference type="InterPro" id="IPR010386">
    <property type="entry name" value="tRNA-Hydrxlase_MiaE"/>
</dbReference>
<dbReference type="InterPro" id="IPR009078">
    <property type="entry name" value="Ferritin-like_SF"/>
</dbReference>